<dbReference type="AlphaFoldDB" id="A0A482VU61"/>
<feature type="transmembrane region" description="Helical" evidence="8">
    <location>
        <begin position="406"/>
        <end position="428"/>
    </location>
</feature>
<keyword evidence="5 8" id="KW-1133">Transmembrane helix</keyword>
<accession>A0A482VU61</accession>
<feature type="transmembrane region" description="Helical" evidence="8">
    <location>
        <begin position="702"/>
        <end position="722"/>
    </location>
</feature>
<reference evidence="10 11" key="1">
    <citation type="submission" date="2017-03" db="EMBL/GenBank/DDBJ databases">
        <title>Genome of the blue death feigning beetle - Asbolus verrucosus.</title>
        <authorList>
            <person name="Rider S.D."/>
        </authorList>
    </citation>
    <scope>NUCLEOTIDE SEQUENCE [LARGE SCALE GENOMIC DNA]</scope>
    <source>
        <strain evidence="10">Butters</strain>
        <tissue evidence="10">Head and leg muscle</tissue>
    </source>
</reference>
<evidence type="ECO:0000256" key="5">
    <source>
        <dbReference type="ARBA" id="ARBA00022989"/>
    </source>
</evidence>
<dbReference type="GO" id="GO:0051033">
    <property type="term" value="F:RNA transmembrane transporter activity"/>
    <property type="evidence" value="ECO:0007669"/>
    <property type="project" value="TreeGrafter"/>
</dbReference>
<dbReference type="PANTHER" id="PTHR12185:SF14">
    <property type="entry name" value="CHOLESTEROL UPTAKE PROTEIN 1"/>
    <property type="match status" value="1"/>
</dbReference>
<feature type="transmembrane region" description="Helical" evidence="8">
    <location>
        <begin position="501"/>
        <end position="523"/>
    </location>
</feature>
<sequence length="787" mass="90648">MHYSLLVLSAMTVICDSFSPIYKNLNYGEDYSYPINKSVEYILEFSAQELKLPPRVTINSSNANISNPLMVVARQPRELLSWQLPLILESESGNKNFTKISRTLCHDMYRHYDPRGLGTVQIDSPVLTVSTASETNVNFTVRVDYQEDFVIKPSRTYNFTISPSEPRYYFYNFTTNLSSEVENSNYDTVILKVESDDTVCMTVSIQNISCPVFDTNKDITFRGFYETVNTRGGITIPKYKFPNGFFAVFVAKSDDSDCEGKVGLSVKNRTKTIFLTVKPSISYQDYVNAVIATLSSIGVFYFLFIVGFFVCSRRSYLPRQMEFVVNEPSTASTICTTAPTFSPLPNNDNLHLEGGDGDNISVDEAEYDVSVVSEVDNDKAIRLRKAVIYLSDLARKDPKVHRYKSYLYLYNVLTVALFYGLPVIQLVVTYQRVLNQTGQQDLCYYNFLCAHPLGVMSDFNHVLSNSGYVMLGFLFLGITHNRELTHNDINFDKHYGIPQHYGMFYAMGVALIMEGILSGSYHVCPNQANFQFDSSFMYVMAVLCMVKLYQNRHPDINAPAWATFGVLAIAILLGMIGILEGNLYFWIFFTIIHILSCFYLSVQIYYMGCWNLDRGLVRRVWQTWVYDFRSGPINVIKPMYKARMCLLIVGNLCNWALAFWGLYYLQRDFALYLLAIFMANTLLYFFFYIMMKFIHRERVNKLSLFFLVLSVLCAVPAMYFFLHKSISWSKTPAQSRQFNQECKLLRFYDFHDIWHFLSAIGMFFTFMVLLTLDDDLSHTHRSKIVVF</sequence>
<evidence type="ECO:0000256" key="4">
    <source>
        <dbReference type="ARBA" id="ARBA00022729"/>
    </source>
</evidence>
<evidence type="ECO:0000256" key="8">
    <source>
        <dbReference type="SAM" id="Phobius"/>
    </source>
</evidence>
<keyword evidence="6 8" id="KW-0472">Membrane</keyword>
<dbReference type="GO" id="GO:0003725">
    <property type="term" value="F:double-stranded RNA binding"/>
    <property type="evidence" value="ECO:0007669"/>
    <property type="project" value="TreeGrafter"/>
</dbReference>
<comment type="caution">
    <text evidence="10">The sequence shown here is derived from an EMBL/GenBank/DDBJ whole genome shotgun (WGS) entry which is preliminary data.</text>
</comment>
<evidence type="ECO:0000313" key="10">
    <source>
        <dbReference type="EMBL" id="RZC36405.1"/>
    </source>
</evidence>
<keyword evidence="7" id="KW-0325">Glycoprotein</keyword>
<evidence type="ECO:0000256" key="9">
    <source>
        <dbReference type="SAM" id="SignalP"/>
    </source>
</evidence>
<dbReference type="STRING" id="1661398.A0A482VU61"/>
<feature type="transmembrane region" description="Helical" evidence="8">
    <location>
        <begin position="462"/>
        <end position="480"/>
    </location>
</feature>
<evidence type="ECO:0000256" key="6">
    <source>
        <dbReference type="ARBA" id="ARBA00023136"/>
    </source>
</evidence>
<evidence type="ECO:0000256" key="3">
    <source>
        <dbReference type="ARBA" id="ARBA00022692"/>
    </source>
</evidence>
<gene>
    <name evidence="10" type="ORF">BDFB_000538</name>
</gene>
<dbReference type="Proteomes" id="UP000292052">
    <property type="component" value="Unassembled WGS sequence"/>
</dbReference>
<keyword evidence="4 9" id="KW-0732">Signal</keyword>
<dbReference type="GO" id="GO:0005764">
    <property type="term" value="C:lysosome"/>
    <property type="evidence" value="ECO:0007669"/>
    <property type="project" value="TreeGrafter"/>
</dbReference>
<dbReference type="EMBL" id="QDEB01062330">
    <property type="protein sequence ID" value="RZC36405.1"/>
    <property type="molecule type" value="Genomic_DNA"/>
</dbReference>
<dbReference type="GO" id="GO:0005886">
    <property type="term" value="C:plasma membrane"/>
    <property type="evidence" value="ECO:0007669"/>
    <property type="project" value="TreeGrafter"/>
</dbReference>
<name>A0A482VU61_ASBVE</name>
<dbReference type="InterPro" id="IPR025958">
    <property type="entry name" value="SID1_TM_fam"/>
</dbReference>
<dbReference type="PANTHER" id="PTHR12185">
    <property type="entry name" value="SID1 TRANSMEMBRANE FAMILY MEMEBER"/>
    <property type="match status" value="1"/>
</dbReference>
<dbReference type="OrthoDB" id="416618at2759"/>
<proteinExistence type="inferred from homology"/>
<dbReference type="Pfam" id="PF13965">
    <property type="entry name" value="SID-1_RNA_chan"/>
    <property type="match status" value="1"/>
</dbReference>
<feature type="transmembrane region" description="Helical" evidence="8">
    <location>
        <begin position="753"/>
        <end position="772"/>
    </location>
</feature>
<feature type="transmembrane region" description="Helical" evidence="8">
    <location>
        <begin position="669"/>
        <end position="690"/>
    </location>
</feature>
<evidence type="ECO:0000313" key="11">
    <source>
        <dbReference type="Proteomes" id="UP000292052"/>
    </source>
</evidence>
<comment type="similarity">
    <text evidence="2">Belongs to the SID1 family.</text>
</comment>
<evidence type="ECO:0000256" key="1">
    <source>
        <dbReference type="ARBA" id="ARBA00004141"/>
    </source>
</evidence>
<evidence type="ECO:0000256" key="7">
    <source>
        <dbReference type="ARBA" id="ARBA00023180"/>
    </source>
</evidence>
<keyword evidence="3 8" id="KW-0812">Transmembrane</keyword>
<organism evidence="10 11">
    <name type="scientific">Asbolus verrucosus</name>
    <name type="common">Desert ironclad beetle</name>
    <dbReference type="NCBI Taxonomy" id="1661398"/>
    <lineage>
        <taxon>Eukaryota</taxon>
        <taxon>Metazoa</taxon>
        <taxon>Ecdysozoa</taxon>
        <taxon>Arthropoda</taxon>
        <taxon>Hexapoda</taxon>
        <taxon>Insecta</taxon>
        <taxon>Pterygota</taxon>
        <taxon>Neoptera</taxon>
        <taxon>Endopterygota</taxon>
        <taxon>Coleoptera</taxon>
        <taxon>Polyphaga</taxon>
        <taxon>Cucujiformia</taxon>
        <taxon>Tenebrionidae</taxon>
        <taxon>Pimeliinae</taxon>
        <taxon>Asbolus</taxon>
    </lineage>
</organism>
<protein>
    <submittedName>
        <fullName evidence="10">Sid-1-related C</fullName>
    </submittedName>
</protein>
<evidence type="ECO:0000256" key="2">
    <source>
        <dbReference type="ARBA" id="ARBA00006618"/>
    </source>
</evidence>
<feature type="transmembrane region" description="Helical" evidence="8">
    <location>
        <begin position="286"/>
        <end position="311"/>
    </location>
</feature>
<feature type="chain" id="PRO_5019796439" evidence="9">
    <location>
        <begin position="18"/>
        <end position="787"/>
    </location>
</feature>
<feature type="transmembrane region" description="Helical" evidence="8">
    <location>
        <begin position="585"/>
        <end position="606"/>
    </location>
</feature>
<feature type="transmembrane region" description="Helical" evidence="8">
    <location>
        <begin position="644"/>
        <end position="663"/>
    </location>
</feature>
<keyword evidence="11" id="KW-1185">Reference proteome</keyword>
<feature type="signal peptide" evidence="9">
    <location>
        <begin position="1"/>
        <end position="17"/>
    </location>
</feature>
<comment type="subcellular location">
    <subcellularLocation>
        <location evidence="1">Membrane</location>
        <topology evidence="1">Multi-pass membrane protein</topology>
    </subcellularLocation>
</comment>
<feature type="transmembrane region" description="Helical" evidence="8">
    <location>
        <begin position="561"/>
        <end position="579"/>
    </location>
</feature>
<feature type="transmembrane region" description="Helical" evidence="8">
    <location>
        <begin position="529"/>
        <end position="549"/>
    </location>
</feature>